<dbReference type="AlphaFoldDB" id="A0A1V6YFW5"/>
<dbReference type="EMBL" id="MOOB01000022">
    <property type="protein sequence ID" value="OQE86052.1"/>
    <property type="molecule type" value="Genomic_DNA"/>
</dbReference>
<evidence type="ECO:0000313" key="2">
    <source>
        <dbReference type="Proteomes" id="UP000191691"/>
    </source>
</evidence>
<accession>A0A1V6YFW5</accession>
<reference evidence="2" key="1">
    <citation type="journal article" date="2017" name="Nat. Microbiol.">
        <title>Global analysis of biosynthetic gene clusters reveals vast potential of secondary metabolite production in Penicillium species.</title>
        <authorList>
            <person name="Nielsen J.C."/>
            <person name="Grijseels S."/>
            <person name="Prigent S."/>
            <person name="Ji B."/>
            <person name="Dainat J."/>
            <person name="Nielsen K.F."/>
            <person name="Frisvad J.C."/>
            <person name="Workman M."/>
            <person name="Nielsen J."/>
        </authorList>
    </citation>
    <scope>NUCLEOTIDE SEQUENCE [LARGE SCALE GENOMIC DNA]</scope>
    <source>
        <strain evidence="2">IBT 13039</strain>
    </source>
</reference>
<gene>
    <name evidence="1" type="ORF">PENNAL_c0022G03944</name>
</gene>
<organism evidence="1 2">
    <name type="scientific">Penicillium nalgiovense</name>
    <dbReference type="NCBI Taxonomy" id="60175"/>
    <lineage>
        <taxon>Eukaryota</taxon>
        <taxon>Fungi</taxon>
        <taxon>Dikarya</taxon>
        <taxon>Ascomycota</taxon>
        <taxon>Pezizomycotina</taxon>
        <taxon>Eurotiomycetes</taxon>
        <taxon>Eurotiomycetidae</taxon>
        <taxon>Eurotiales</taxon>
        <taxon>Aspergillaceae</taxon>
        <taxon>Penicillium</taxon>
    </lineage>
</organism>
<evidence type="ECO:0000313" key="1">
    <source>
        <dbReference type="EMBL" id="OQE86052.1"/>
    </source>
</evidence>
<sequence>METSLASNDPSKGRVVAVIKLLVHGLDNGITEELSSLEWLLLQTKCDIKTTAPLAVGRMTWDTKPAAVVTYQVAPGVSLYQLMKQIGRLPPGPARRDMLSVFNAGVQTVARTLARLHTHSVEGRPGTEYLECATGHVTMIDTTTLHCSLDENGEPVGVPERDLGHFMRMLRRAGEQYGPARQEMQESTTDFVEAYLGNTAASPNVQIIRFLMSCSALSFLNYAALSDQTKVEMQVKILQDLFRLGEGWTQLDGM</sequence>
<evidence type="ECO:0008006" key="3">
    <source>
        <dbReference type="Google" id="ProtNLM"/>
    </source>
</evidence>
<protein>
    <recommendedName>
        <fullName evidence="3">Aminoglycoside phosphotransferase domain-containing protein</fullName>
    </recommendedName>
</protein>
<name>A0A1V6YFW5_PENNA</name>
<dbReference type="Proteomes" id="UP000191691">
    <property type="component" value="Unassembled WGS sequence"/>
</dbReference>
<comment type="caution">
    <text evidence="1">The sequence shown here is derived from an EMBL/GenBank/DDBJ whole genome shotgun (WGS) entry which is preliminary data.</text>
</comment>
<keyword evidence="2" id="KW-1185">Reference proteome</keyword>
<dbReference type="STRING" id="60175.A0A1V6YFW5"/>
<proteinExistence type="predicted"/>